<protein>
    <recommendedName>
        <fullName evidence="5">S1 motif domain-containing protein</fullName>
    </recommendedName>
</protein>
<evidence type="ECO:0000256" key="3">
    <source>
        <dbReference type="SAM" id="MobiDB-lite"/>
    </source>
</evidence>
<reference evidence="4" key="1">
    <citation type="journal article" date="2020" name="Nature">
        <title>Giant virus diversity and host interactions through global metagenomics.</title>
        <authorList>
            <person name="Schulz F."/>
            <person name="Roux S."/>
            <person name="Paez-Espino D."/>
            <person name="Jungbluth S."/>
            <person name="Walsh D.A."/>
            <person name="Denef V.J."/>
            <person name="McMahon K.D."/>
            <person name="Konstantinidis K.T."/>
            <person name="Eloe-Fadrosh E.A."/>
            <person name="Kyrpides N.C."/>
            <person name="Woyke T."/>
        </authorList>
    </citation>
    <scope>NUCLEOTIDE SEQUENCE</scope>
    <source>
        <strain evidence="4">GVMAG-M-3300021120-1</strain>
    </source>
</reference>
<evidence type="ECO:0008006" key="5">
    <source>
        <dbReference type="Google" id="ProtNLM"/>
    </source>
</evidence>
<organism evidence="4">
    <name type="scientific">viral metagenome</name>
    <dbReference type="NCBI Taxonomy" id="1070528"/>
    <lineage>
        <taxon>unclassified sequences</taxon>
        <taxon>metagenomes</taxon>
        <taxon>organismal metagenomes</taxon>
    </lineage>
</organism>
<accession>A0A6C0CH86</accession>
<keyword evidence="1" id="KW-0240">DNA-directed RNA polymerase</keyword>
<proteinExistence type="predicted"/>
<dbReference type="InterPro" id="IPR036898">
    <property type="entry name" value="RNA_pol_Rpb7-like_N_sf"/>
</dbReference>
<dbReference type="Gene3D" id="3.30.1490.120">
    <property type="entry name" value="RNA polymerase Rpb7-like, N-terminal domain"/>
    <property type="match status" value="1"/>
</dbReference>
<dbReference type="SUPFAM" id="SSF88798">
    <property type="entry name" value="N-terminal, heterodimerisation domain of RBP7 (RpoE)"/>
    <property type="match status" value="1"/>
</dbReference>
<feature type="region of interest" description="Disordered" evidence="3">
    <location>
        <begin position="189"/>
        <end position="217"/>
    </location>
</feature>
<dbReference type="GO" id="GO:0000428">
    <property type="term" value="C:DNA-directed RNA polymerase complex"/>
    <property type="evidence" value="ECO:0007669"/>
    <property type="project" value="UniProtKB-KW"/>
</dbReference>
<evidence type="ECO:0000256" key="2">
    <source>
        <dbReference type="ARBA" id="ARBA00023163"/>
    </source>
</evidence>
<dbReference type="AlphaFoldDB" id="A0A6C0CH86"/>
<keyword evidence="2" id="KW-0804">Transcription</keyword>
<dbReference type="EMBL" id="MN739417">
    <property type="protein sequence ID" value="QHT03801.1"/>
    <property type="molecule type" value="Genomic_DNA"/>
</dbReference>
<sequence length="217" mass="24813">MDPLFERRELSRDVHIDAKFLQQNMQAPILAQLKMDFEGRCSKEGYIERNSITLVDYSIGKLNYRTGRTDYNVRFQADVCYPHPGQHLKARVTVRSNIGIHAETPPIKVLIPRDLYIGNEQYAEVKEGEDIEFEVVGCQFKQKDTEIIVVGKLMGIAEEPKEEVKEEKKEEEVVVPEVEGEKKVTIVSQTEPEKKKRKLKKGGGEEVTFSTLPPPPE</sequence>
<evidence type="ECO:0000256" key="1">
    <source>
        <dbReference type="ARBA" id="ARBA00022478"/>
    </source>
</evidence>
<evidence type="ECO:0000313" key="4">
    <source>
        <dbReference type="EMBL" id="QHT03801.1"/>
    </source>
</evidence>
<name>A0A6C0CH86_9ZZZZ</name>